<organism evidence="12 13">
    <name type="scientific">Piromyces finnis</name>
    <dbReference type="NCBI Taxonomy" id="1754191"/>
    <lineage>
        <taxon>Eukaryota</taxon>
        <taxon>Fungi</taxon>
        <taxon>Fungi incertae sedis</taxon>
        <taxon>Chytridiomycota</taxon>
        <taxon>Chytridiomycota incertae sedis</taxon>
        <taxon>Neocallimastigomycetes</taxon>
        <taxon>Neocallimastigales</taxon>
        <taxon>Neocallimastigaceae</taxon>
        <taxon>Piromyces</taxon>
    </lineage>
</organism>
<keyword evidence="7" id="KW-0067">ATP-binding</keyword>
<keyword evidence="3" id="KW-0479">Metal-binding</keyword>
<dbReference type="GO" id="GO:0046872">
    <property type="term" value="F:metal ion binding"/>
    <property type="evidence" value="ECO:0007669"/>
    <property type="project" value="UniProtKB-KW"/>
</dbReference>
<dbReference type="OrthoDB" id="6513042at2759"/>
<reference evidence="12 13" key="1">
    <citation type="submission" date="2016-08" db="EMBL/GenBank/DDBJ databases">
        <title>Genomes of anaerobic fungi encode conserved fungal cellulosomes for biomass hydrolysis.</title>
        <authorList>
            <consortium name="DOE Joint Genome Institute"/>
            <person name="Haitjema C.H."/>
            <person name="Gilmore S.P."/>
            <person name="Henske J.K."/>
            <person name="Solomon K.V."/>
            <person name="De Groot R."/>
            <person name="Kuo A."/>
            <person name="Mondo S.J."/>
            <person name="Salamov A.A."/>
            <person name="Labutti K."/>
            <person name="Zhao Z."/>
            <person name="Chiniquy J."/>
            <person name="Barry K."/>
            <person name="Brewer H.M."/>
            <person name="Purvine S.O."/>
            <person name="Wright A.T."/>
            <person name="Boxma B."/>
            <person name="Van Alen T."/>
            <person name="Hackstein J.H."/>
            <person name="Baker S.E."/>
            <person name="Grigoriev I.V."/>
            <person name="O'Malley M.A."/>
        </authorList>
    </citation>
    <scope>NUCLEOTIDE SEQUENCE [LARGE SCALE GENOMIC DNA]</scope>
    <source>
        <strain evidence="13">finn</strain>
    </source>
</reference>
<keyword evidence="5" id="KW-0378">Hydrolase</keyword>
<dbReference type="InterPro" id="IPR014808">
    <property type="entry name" value="DNA_replication_fac_Dna2_N"/>
</dbReference>
<evidence type="ECO:0000256" key="3">
    <source>
        <dbReference type="ARBA" id="ARBA00022723"/>
    </source>
</evidence>
<gene>
    <name evidence="12" type="ORF">BCR36DRAFT_303278</name>
</gene>
<evidence type="ECO:0000256" key="9">
    <source>
        <dbReference type="ARBA" id="ARBA00023014"/>
    </source>
</evidence>
<dbReference type="GO" id="GO:0004518">
    <property type="term" value="F:nuclease activity"/>
    <property type="evidence" value="ECO:0007669"/>
    <property type="project" value="UniProtKB-KW"/>
</dbReference>
<dbReference type="GO" id="GO:0005524">
    <property type="term" value="F:ATP binding"/>
    <property type="evidence" value="ECO:0007669"/>
    <property type="project" value="UniProtKB-KW"/>
</dbReference>
<evidence type="ECO:0000313" key="12">
    <source>
        <dbReference type="EMBL" id="ORX43608.1"/>
    </source>
</evidence>
<evidence type="ECO:0000256" key="10">
    <source>
        <dbReference type="SAM" id="MobiDB-lite"/>
    </source>
</evidence>
<accession>A0A1Y1UYX9</accession>
<name>A0A1Y1UYX9_9FUNG</name>
<feature type="compositionally biased region" description="Polar residues" evidence="10">
    <location>
        <begin position="9"/>
        <end position="22"/>
    </location>
</feature>
<dbReference type="PANTHER" id="PTHR36531">
    <property type="entry name" value="CRISPR-ASSOCIATED EXONUCLEASE CAS4"/>
    <property type="match status" value="1"/>
</dbReference>
<feature type="region of interest" description="Disordered" evidence="10">
    <location>
        <begin position="312"/>
        <end position="344"/>
    </location>
</feature>
<comment type="cofactor">
    <cofactor evidence="1">
        <name>[4Fe-4S] cluster</name>
        <dbReference type="ChEBI" id="CHEBI:49883"/>
    </cofactor>
</comment>
<feature type="domain" description="DNA replication factor Dna2 N-terminal" evidence="11">
    <location>
        <begin position="552"/>
        <end position="706"/>
    </location>
</feature>
<comment type="caution">
    <text evidence="12">The sequence shown here is derived from an EMBL/GenBank/DDBJ whole genome shotgun (WGS) entry which is preliminary data.</text>
</comment>
<proteinExistence type="predicted"/>
<evidence type="ECO:0000313" key="13">
    <source>
        <dbReference type="Proteomes" id="UP000193719"/>
    </source>
</evidence>
<dbReference type="EMBL" id="MCFH01000051">
    <property type="protein sequence ID" value="ORX43608.1"/>
    <property type="molecule type" value="Genomic_DNA"/>
</dbReference>
<dbReference type="STRING" id="1754191.A0A1Y1UYX9"/>
<keyword evidence="4" id="KW-0547">Nucleotide-binding</keyword>
<evidence type="ECO:0000256" key="7">
    <source>
        <dbReference type="ARBA" id="ARBA00022840"/>
    </source>
</evidence>
<evidence type="ECO:0000256" key="4">
    <source>
        <dbReference type="ARBA" id="ARBA00022741"/>
    </source>
</evidence>
<dbReference type="PANTHER" id="PTHR36531:SF6">
    <property type="entry name" value="DNA REPLICATION ATP-DEPENDENT HELICASE_NUCLEASE DNA2"/>
    <property type="match status" value="1"/>
</dbReference>
<dbReference type="Pfam" id="PF08696">
    <property type="entry name" value="Dna2"/>
    <property type="match status" value="1"/>
</dbReference>
<evidence type="ECO:0000256" key="2">
    <source>
        <dbReference type="ARBA" id="ARBA00022722"/>
    </source>
</evidence>
<sequence length="708" mass="82075">MNGIKKNDNLQSNKSSPISNEKTPQKTEEDKIVWFTSPPIEKLKYAKLNSGKSTIKPETEISNIVKLIRKTEGLNNNNDSNENQREKILSQNSISNIWTNEISVNSNSSNLNSPSFHKHSHCLDSLFSPINKKSKLNHWNNGFKGKYLKKDIFSKKGSMLDIENSLLFKKDRSNNFIDKNKNIFIYNNDTESNNNLLHNSNSSIQKKERIKSEPNLYHSPEAEINKKNIRIPKYNTLLNFEKIPFNKTNINFEQLNNTIFSDDSILGKRKYKDIDTSKNDTKDGKNINMIDYTIYKNQENKVLDILKLESNNNINNSNNSNNNELSNSSNKENSKINNNTNNENLMDISRINKVNKGKERSYESYEYNNKLNYKGFNINEEEENNKNIKSQHNANNDIIGVNNELLSASSIKNVFNNKKVKVELSENKNESLGSSILFSNDIINNDMKTDIKQENYCKKNDDFDDEFGFFDINIFNEEISEIVSKYDNVNNPLSQTGNPKSDLLQNNILNDKDDDDENIKKKKYFRFLVIEVLIKNDRKELRLYDKDNYSYESYAILCDEWYNTNVSPGNYVNIIGEFDENSHRCYITNDKNIIIVNPDVLLSVTIASSGYRCIRKPVLDNRVHSDEMNSNLVYGIILHELLQIAFQNNNFTTEFLDKSVTKLISKNIEKLYCIDETEDTAYTTLKEMIPKYQTWASTYVSSHPKVEY</sequence>
<keyword evidence="2" id="KW-0540">Nuclease</keyword>
<evidence type="ECO:0000259" key="11">
    <source>
        <dbReference type="Pfam" id="PF08696"/>
    </source>
</evidence>
<keyword evidence="13" id="KW-1185">Reference proteome</keyword>
<keyword evidence="9" id="KW-0411">Iron-sulfur</keyword>
<dbReference type="Proteomes" id="UP000193719">
    <property type="component" value="Unassembled WGS sequence"/>
</dbReference>
<dbReference type="GO" id="GO:0016787">
    <property type="term" value="F:hydrolase activity"/>
    <property type="evidence" value="ECO:0007669"/>
    <property type="project" value="UniProtKB-KW"/>
</dbReference>
<protein>
    <submittedName>
        <fullName evidence="12">Dna2-domain-containing protein</fullName>
    </submittedName>
</protein>
<dbReference type="InterPro" id="IPR051827">
    <property type="entry name" value="Cas4_exonuclease"/>
</dbReference>
<evidence type="ECO:0000256" key="6">
    <source>
        <dbReference type="ARBA" id="ARBA00022806"/>
    </source>
</evidence>
<evidence type="ECO:0000256" key="8">
    <source>
        <dbReference type="ARBA" id="ARBA00023004"/>
    </source>
</evidence>
<dbReference type="AlphaFoldDB" id="A0A1Y1UYX9"/>
<dbReference type="GO" id="GO:0004386">
    <property type="term" value="F:helicase activity"/>
    <property type="evidence" value="ECO:0007669"/>
    <property type="project" value="UniProtKB-KW"/>
</dbReference>
<reference evidence="12 13" key="2">
    <citation type="submission" date="2016-08" db="EMBL/GenBank/DDBJ databases">
        <title>Pervasive Adenine N6-methylation of Active Genes in Fungi.</title>
        <authorList>
            <consortium name="DOE Joint Genome Institute"/>
            <person name="Mondo S.J."/>
            <person name="Dannebaum R.O."/>
            <person name="Kuo R.C."/>
            <person name="Labutti K."/>
            <person name="Haridas S."/>
            <person name="Kuo A."/>
            <person name="Salamov A."/>
            <person name="Ahrendt S.R."/>
            <person name="Lipzen A."/>
            <person name="Sullivan W."/>
            <person name="Andreopoulos W.B."/>
            <person name="Clum A."/>
            <person name="Lindquist E."/>
            <person name="Daum C."/>
            <person name="Ramamoorthy G.K."/>
            <person name="Gryganskyi A."/>
            <person name="Culley D."/>
            <person name="Magnuson J.K."/>
            <person name="James T.Y."/>
            <person name="O'Malley M.A."/>
            <person name="Stajich J.E."/>
            <person name="Spatafora J.W."/>
            <person name="Visel A."/>
            <person name="Grigoriev I.V."/>
        </authorList>
    </citation>
    <scope>NUCLEOTIDE SEQUENCE [LARGE SCALE GENOMIC DNA]</scope>
    <source>
        <strain evidence="13">finn</strain>
    </source>
</reference>
<feature type="region of interest" description="Disordered" evidence="10">
    <location>
        <begin position="1"/>
        <end position="31"/>
    </location>
</feature>
<keyword evidence="8" id="KW-0408">Iron</keyword>
<keyword evidence="6" id="KW-0347">Helicase</keyword>
<evidence type="ECO:0000256" key="5">
    <source>
        <dbReference type="ARBA" id="ARBA00022801"/>
    </source>
</evidence>
<dbReference type="GO" id="GO:0051536">
    <property type="term" value="F:iron-sulfur cluster binding"/>
    <property type="evidence" value="ECO:0007669"/>
    <property type="project" value="UniProtKB-KW"/>
</dbReference>
<evidence type="ECO:0000256" key="1">
    <source>
        <dbReference type="ARBA" id="ARBA00001966"/>
    </source>
</evidence>